<dbReference type="RefSeq" id="WP_097278449.1">
    <property type="nucleotide sequence ID" value="NZ_OCNJ01000003.1"/>
</dbReference>
<evidence type="ECO:0000313" key="3">
    <source>
        <dbReference type="EMBL" id="SOD93463.1"/>
    </source>
</evidence>
<evidence type="ECO:0000256" key="1">
    <source>
        <dbReference type="SAM" id="Phobius"/>
    </source>
</evidence>
<organism evidence="3 4">
    <name type="scientific">Caenispirillum bisanense</name>
    <dbReference type="NCBI Taxonomy" id="414052"/>
    <lineage>
        <taxon>Bacteria</taxon>
        <taxon>Pseudomonadati</taxon>
        <taxon>Pseudomonadota</taxon>
        <taxon>Alphaproteobacteria</taxon>
        <taxon>Rhodospirillales</taxon>
        <taxon>Novispirillaceae</taxon>
        <taxon>Caenispirillum</taxon>
    </lineage>
</organism>
<keyword evidence="1" id="KW-1133">Transmembrane helix</keyword>
<dbReference type="OrthoDB" id="7355117at2"/>
<evidence type="ECO:0000313" key="4">
    <source>
        <dbReference type="Proteomes" id="UP000219621"/>
    </source>
</evidence>
<feature type="domain" description="TadE-like" evidence="2">
    <location>
        <begin position="13"/>
        <end position="55"/>
    </location>
</feature>
<dbReference type="InterPro" id="IPR012495">
    <property type="entry name" value="TadE-like_dom"/>
</dbReference>
<keyword evidence="1" id="KW-0472">Membrane</keyword>
<sequence>MVLLDRLRRGDDGVAVLEMALVLPVLFLLMGGFLEYGRMLLDHQRIEAAARDAARFLARARAVEPGCTDVASGGTAAQAASHTARLLAVYGRPDATAAPVIRHWPDEGLDTICIERTTDATGAAVVAVTITLPYEGLGLLPLVSSRAPTLSAVHRQPYIGSNG</sequence>
<dbReference type="AlphaFoldDB" id="A0A286GD61"/>
<accession>A0A286GD61</accession>
<gene>
    <name evidence="3" type="ORF">SAMN05421508_10378</name>
</gene>
<name>A0A286GD61_9PROT</name>
<reference evidence="3 4" key="1">
    <citation type="submission" date="2017-09" db="EMBL/GenBank/DDBJ databases">
        <authorList>
            <person name="Ehlers B."/>
            <person name="Leendertz F.H."/>
        </authorList>
    </citation>
    <scope>NUCLEOTIDE SEQUENCE [LARGE SCALE GENOMIC DNA]</scope>
    <source>
        <strain evidence="3 4">USBA 140</strain>
    </source>
</reference>
<feature type="transmembrane region" description="Helical" evidence="1">
    <location>
        <begin position="15"/>
        <end position="36"/>
    </location>
</feature>
<keyword evidence="4" id="KW-1185">Reference proteome</keyword>
<dbReference type="EMBL" id="OCNJ01000003">
    <property type="protein sequence ID" value="SOD93463.1"/>
    <property type="molecule type" value="Genomic_DNA"/>
</dbReference>
<protein>
    <submittedName>
        <fullName evidence="3">TadE-like protein</fullName>
    </submittedName>
</protein>
<proteinExistence type="predicted"/>
<evidence type="ECO:0000259" key="2">
    <source>
        <dbReference type="Pfam" id="PF07811"/>
    </source>
</evidence>
<dbReference type="Pfam" id="PF07811">
    <property type="entry name" value="TadE"/>
    <property type="match status" value="1"/>
</dbReference>
<dbReference type="Proteomes" id="UP000219621">
    <property type="component" value="Unassembled WGS sequence"/>
</dbReference>
<keyword evidence="1" id="KW-0812">Transmembrane</keyword>